<proteinExistence type="predicted"/>
<name>A0A6A6G1Z2_9PEZI</name>
<organism evidence="2 3">
    <name type="scientific">Elsinoe ampelina</name>
    <dbReference type="NCBI Taxonomy" id="302913"/>
    <lineage>
        <taxon>Eukaryota</taxon>
        <taxon>Fungi</taxon>
        <taxon>Dikarya</taxon>
        <taxon>Ascomycota</taxon>
        <taxon>Pezizomycotina</taxon>
        <taxon>Dothideomycetes</taxon>
        <taxon>Dothideomycetidae</taxon>
        <taxon>Myriangiales</taxon>
        <taxon>Elsinoaceae</taxon>
        <taxon>Elsinoe</taxon>
    </lineage>
</organism>
<keyword evidence="3" id="KW-1185">Reference proteome</keyword>
<protein>
    <recommendedName>
        <fullName evidence="4">Myb-like domain-containing protein</fullName>
    </recommendedName>
</protein>
<reference evidence="3" key="1">
    <citation type="journal article" date="2020" name="Stud. Mycol.">
        <title>101 Dothideomycetes genomes: A test case for predicting lifestyles and emergence of pathogens.</title>
        <authorList>
            <person name="Haridas S."/>
            <person name="Albert R."/>
            <person name="Binder M."/>
            <person name="Bloem J."/>
            <person name="LaButti K."/>
            <person name="Salamov A."/>
            <person name="Andreopoulos B."/>
            <person name="Baker S."/>
            <person name="Barry K."/>
            <person name="Bills G."/>
            <person name="Bluhm B."/>
            <person name="Cannon C."/>
            <person name="Castanera R."/>
            <person name="Culley D."/>
            <person name="Daum C."/>
            <person name="Ezra D."/>
            <person name="Gonzalez J."/>
            <person name="Henrissat B."/>
            <person name="Kuo A."/>
            <person name="Liang C."/>
            <person name="Lipzen A."/>
            <person name="Lutzoni F."/>
            <person name="Magnuson J."/>
            <person name="Mondo S."/>
            <person name="Nolan M."/>
            <person name="Ohm R."/>
            <person name="Pangilinan J."/>
            <person name="Park H.-J."/>
            <person name="Ramirez L."/>
            <person name="Alfaro M."/>
            <person name="Sun H."/>
            <person name="Tritt A."/>
            <person name="Yoshinaga Y."/>
            <person name="Zwiers L.-H."/>
            <person name="Turgeon B."/>
            <person name="Goodwin S."/>
            <person name="Spatafora J."/>
            <person name="Crous P."/>
            <person name="Grigoriev I."/>
        </authorList>
    </citation>
    <scope>NUCLEOTIDE SEQUENCE [LARGE SCALE GENOMIC DNA]</scope>
    <source>
        <strain evidence="3">CECT 20119</strain>
    </source>
</reference>
<dbReference type="AlphaFoldDB" id="A0A6A6G1Z2"/>
<feature type="compositionally biased region" description="Acidic residues" evidence="1">
    <location>
        <begin position="112"/>
        <end position="121"/>
    </location>
</feature>
<dbReference type="EMBL" id="ML992515">
    <property type="protein sequence ID" value="KAF2219674.1"/>
    <property type="molecule type" value="Genomic_DNA"/>
</dbReference>
<evidence type="ECO:0008006" key="4">
    <source>
        <dbReference type="Google" id="ProtNLM"/>
    </source>
</evidence>
<feature type="region of interest" description="Disordered" evidence="1">
    <location>
        <begin position="52"/>
        <end position="121"/>
    </location>
</feature>
<evidence type="ECO:0000256" key="1">
    <source>
        <dbReference type="SAM" id="MobiDB-lite"/>
    </source>
</evidence>
<accession>A0A6A6G1Z2</accession>
<sequence length="121" mass="13225">MADINFTAGEQKLLMTILANLKGDINADWDKVAELQGYKDASIARTRWSQIRRKKIDANDGDGAKPSPPKKRTKKQTDEEDAEGGGDDGEGKAVKPKKGGRAAKKIKTEIKEDPEDEAESV</sequence>
<evidence type="ECO:0000313" key="3">
    <source>
        <dbReference type="Proteomes" id="UP000799538"/>
    </source>
</evidence>
<evidence type="ECO:0000313" key="2">
    <source>
        <dbReference type="EMBL" id="KAF2219674.1"/>
    </source>
</evidence>
<feature type="compositionally biased region" description="Basic residues" evidence="1">
    <location>
        <begin position="94"/>
        <end position="105"/>
    </location>
</feature>
<gene>
    <name evidence="2" type="ORF">BDZ85DRAFT_285091</name>
</gene>
<dbReference type="OrthoDB" id="5403747at2759"/>
<dbReference type="Proteomes" id="UP000799538">
    <property type="component" value="Unassembled WGS sequence"/>
</dbReference>
<feature type="compositionally biased region" description="Acidic residues" evidence="1">
    <location>
        <begin position="78"/>
        <end position="88"/>
    </location>
</feature>